<dbReference type="RefSeq" id="WP_009137116.1">
    <property type="nucleotide sequence ID" value="NZ_JH594596.1"/>
</dbReference>
<comment type="subunit">
    <text evidence="12">Homotetramer; dimer of dimers.</text>
</comment>
<evidence type="ECO:0000256" key="2">
    <source>
        <dbReference type="ARBA" id="ARBA00005120"/>
    </source>
</evidence>
<evidence type="ECO:0000256" key="5">
    <source>
        <dbReference type="ARBA" id="ARBA00022490"/>
    </source>
</evidence>
<evidence type="ECO:0000256" key="9">
    <source>
        <dbReference type="ARBA" id="ARBA00023239"/>
    </source>
</evidence>
<dbReference type="NCBIfam" id="TIGR00674">
    <property type="entry name" value="dapA"/>
    <property type="match status" value="1"/>
</dbReference>
<evidence type="ECO:0000256" key="13">
    <source>
        <dbReference type="PIRNR" id="PIRNR001365"/>
    </source>
</evidence>
<feature type="binding site" evidence="12 15">
    <location>
        <position position="207"/>
    </location>
    <ligand>
        <name>pyruvate</name>
        <dbReference type="ChEBI" id="CHEBI:15361"/>
    </ligand>
</feature>
<dbReference type="PROSITE" id="PS00666">
    <property type="entry name" value="DHDPS_2"/>
    <property type="match status" value="1"/>
</dbReference>
<dbReference type="GO" id="GO:0009089">
    <property type="term" value="P:lysine biosynthetic process via diaminopimelate"/>
    <property type="evidence" value="ECO:0007669"/>
    <property type="project" value="UniProtKB-UniRule"/>
</dbReference>
<dbReference type="SUPFAM" id="SSF51569">
    <property type="entry name" value="Aldolase"/>
    <property type="match status" value="1"/>
</dbReference>
<evidence type="ECO:0000256" key="4">
    <source>
        <dbReference type="ARBA" id="ARBA00012086"/>
    </source>
</evidence>
<dbReference type="EMBL" id="ADMC01000025">
    <property type="protein sequence ID" value="EHP46352.1"/>
    <property type="molecule type" value="Genomic_DNA"/>
</dbReference>
<dbReference type="EC" id="4.3.3.7" evidence="4 12"/>
<feature type="active site" description="Schiff-base intermediate with substrate" evidence="12 14">
    <location>
        <position position="165"/>
    </location>
</feature>
<evidence type="ECO:0000313" key="18">
    <source>
        <dbReference type="Proteomes" id="UP000004892"/>
    </source>
</evidence>
<comment type="caution">
    <text evidence="17">The sequence shown here is derived from an EMBL/GenBank/DDBJ whole genome shotgun (WGS) entry which is preliminary data.</text>
</comment>
<feature type="site" description="L-lysine inhibitor binding" evidence="16">
    <location>
        <position position="86"/>
    </location>
</feature>
<keyword evidence="10 12" id="KW-0704">Schiff base</keyword>
<dbReference type="GeneID" id="98069526"/>
<dbReference type="InterPro" id="IPR005263">
    <property type="entry name" value="DapA"/>
</dbReference>
<comment type="caution">
    <text evidence="12">Was originally thought to be a dihydrodipicolinate synthase (DHDPS), catalyzing the condensation of (S)-aspartate-beta-semialdehyde [(S)-ASA] and pyruvate to dihydrodipicolinate (DHDP). However, it was shown in E.coli that the product of the enzymatic reaction is not dihydrodipicolinate but in fact (4S)-4-hydroxy-2,3,4,5-tetrahydro-(2S)-dipicolinic acid (HTPA), and that the consecutive dehydration reaction leading to DHDP is not spontaneous but catalyzed by DapB.</text>
</comment>
<dbReference type="PANTHER" id="PTHR12128">
    <property type="entry name" value="DIHYDRODIPICOLINATE SYNTHASE"/>
    <property type="match status" value="1"/>
</dbReference>
<evidence type="ECO:0000256" key="6">
    <source>
        <dbReference type="ARBA" id="ARBA00022605"/>
    </source>
</evidence>
<feature type="site" description="Part of a proton relay during catalysis" evidence="12 16">
    <location>
        <position position="110"/>
    </location>
</feature>
<comment type="function">
    <text evidence="1 12">Catalyzes the condensation of (S)-aspartate-beta-semialdehyde [(S)-ASA] and pyruvate to 4-hydroxy-tetrahydrodipicolinate (HTPA).</text>
</comment>
<dbReference type="Proteomes" id="UP000004892">
    <property type="component" value="Unassembled WGS sequence"/>
</dbReference>
<dbReference type="STRING" id="742817.HMPREF9449_01969"/>
<evidence type="ECO:0000313" key="17">
    <source>
        <dbReference type="EMBL" id="EHP46352.1"/>
    </source>
</evidence>
<dbReference type="HAMAP" id="MF_00418">
    <property type="entry name" value="DapA"/>
    <property type="match status" value="1"/>
</dbReference>
<keyword evidence="8 12" id="KW-0457">Lysine biosynthesis</keyword>
<dbReference type="InterPro" id="IPR013785">
    <property type="entry name" value="Aldolase_TIM"/>
</dbReference>
<dbReference type="PIRSF" id="PIRSF001365">
    <property type="entry name" value="DHDPS"/>
    <property type="match status" value="1"/>
</dbReference>
<feature type="active site" description="Proton donor/acceptor" evidence="12 14">
    <location>
        <position position="136"/>
    </location>
</feature>
<gene>
    <name evidence="12" type="primary">dapA</name>
    <name evidence="17" type="ORF">HMPREF9449_01969</name>
</gene>
<evidence type="ECO:0000256" key="14">
    <source>
        <dbReference type="PIRSR" id="PIRSR001365-1"/>
    </source>
</evidence>
<feature type="site" description="L-lysine inhibitor binding" evidence="16">
    <location>
        <position position="109"/>
    </location>
</feature>
<evidence type="ECO:0000256" key="3">
    <source>
        <dbReference type="ARBA" id="ARBA00007592"/>
    </source>
</evidence>
<accession>H1DJ97</accession>
<feature type="site" description="Part of a proton relay during catalysis" evidence="12 16">
    <location>
        <position position="46"/>
    </location>
</feature>
<evidence type="ECO:0000256" key="1">
    <source>
        <dbReference type="ARBA" id="ARBA00003294"/>
    </source>
</evidence>
<evidence type="ECO:0000256" key="15">
    <source>
        <dbReference type="PIRSR" id="PIRSR001365-2"/>
    </source>
</evidence>
<comment type="subcellular location">
    <subcellularLocation>
        <location evidence="12">Cytoplasm</location>
    </subcellularLocation>
</comment>
<reference evidence="17 18" key="1">
    <citation type="submission" date="2012-01" db="EMBL/GenBank/DDBJ databases">
        <title>The Genome Sequence of Odoribacter laneus YIT 12061.</title>
        <authorList>
            <consortium name="The Broad Institute Genome Sequencing Platform"/>
            <person name="Earl A."/>
            <person name="Ward D."/>
            <person name="Feldgarden M."/>
            <person name="Gevers D."/>
            <person name="Morotomi M."/>
            <person name="Young S.K."/>
            <person name="Zeng Q."/>
            <person name="Gargeya S."/>
            <person name="Fitzgerald M."/>
            <person name="Haas B."/>
            <person name="Abouelleil A."/>
            <person name="Alvarado L."/>
            <person name="Arachchi H.M."/>
            <person name="Berlin A."/>
            <person name="Chapman S.B."/>
            <person name="Gearin G."/>
            <person name="Goldberg J."/>
            <person name="Griggs A."/>
            <person name="Gujja S."/>
            <person name="Hansen M."/>
            <person name="Heiman D."/>
            <person name="Howarth C."/>
            <person name="Larimer J."/>
            <person name="Lui A."/>
            <person name="MacDonald P.J.P."/>
            <person name="McCowen C."/>
            <person name="Montmayeur A."/>
            <person name="Murphy C."/>
            <person name="Neiman D."/>
            <person name="Pearson M."/>
            <person name="Priest M."/>
            <person name="Roberts A."/>
            <person name="Saif S."/>
            <person name="Shea T."/>
            <person name="Sisk P."/>
            <person name="Stolte C."/>
            <person name="Sykes S."/>
            <person name="Wortman J."/>
            <person name="Nusbaum C."/>
            <person name="Birren B."/>
        </authorList>
    </citation>
    <scope>NUCLEOTIDE SEQUENCE [LARGE SCALE GENOMIC DNA]</scope>
    <source>
        <strain evidence="17 18">YIT 12061</strain>
    </source>
</reference>
<dbReference type="GO" id="GO:0005829">
    <property type="term" value="C:cytosol"/>
    <property type="evidence" value="ECO:0007669"/>
    <property type="project" value="TreeGrafter"/>
</dbReference>
<evidence type="ECO:0000256" key="10">
    <source>
        <dbReference type="ARBA" id="ARBA00023270"/>
    </source>
</evidence>
<dbReference type="AlphaFoldDB" id="H1DJ97"/>
<dbReference type="HOGENOM" id="CLU_049343_7_0_10"/>
<organism evidence="17 18">
    <name type="scientific">Odoribacter laneus YIT 12061</name>
    <dbReference type="NCBI Taxonomy" id="742817"/>
    <lineage>
        <taxon>Bacteria</taxon>
        <taxon>Pseudomonadati</taxon>
        <taxon>Bacteroidota</taxon>
        <taxon>Bacteroidia</taxon>
        <taxon>Bacteroidales</taxon>
        <taxon>Odoribacteraceae</taxon>
        <taxon>Odoribacter</taxon>
    </lineage>
</organism>
<dbReference type="InterPro" id="IPR002220">
    <property type="entry name" value="DapA-like"/>
</dbReference>
<keyword evidence="9 12" id="KW-0456">Lyase</keyword>
<evidence type="ECO:0000256" key="11">
    <source>
        <dbReference type="ARBA" id="ARBA00047836"/>
    </source>
</evidence>
<keyword evidence="18" id="KW-1185">Reference proteome</keyword>
<feature type="site" description="L-lysine inhibitor binding" evidence="16">
    <location>
        <position position="82"/>
    </location>
</feature>
<dbReference type="eggNOG" id="COG0329">
    <property type="taxonomic scope" value="Bacteria"/>
</dbReference>
<dbReference type="SMART" id="SM01130">
    <property type="entry name" value="DHDPS"/>
    <property type="match status" value="1"/>
</dbReference>
<feature type="binding site" evidence="12 15">
    <location>
        <position position="47"/>
    </location>
    <ligand>
        <name>pyruvate</name>
        <dbReference type="ChEBI" id="CHEBI:15361"/>
    </ligand>
</feature>
<name>H1DJ97_9BACT</name>
<keyword evidence="5 12" id="KW-0963">Cytoplasm</keyword>
<comment type="catalytic activity">
    <reaction evidence="11 12">
        <text>L-aspartate 4-semialdehyde + pyruvate = (2S,4S)-4-hydroxy-2,3,4,5-tetrahydrodipicolinate + H2O + H(+)</text>
        <dbReference type="Rhea" id="RHEA:34171"/>
        <dbReference type="ChEBI" id="CHEBI:15361"/>
        <dbReference type="ChEBI" id="CHEBI:15377"/>
        <dbReference type="ChEBI" id="CHEBI:15378"/>
        <dbReference type="ChEBI" id="CHEBI:67139"/>
        <dbReference type="ChEBI" id="CHEBI:537519"/>
        <dbReference type="EC" id="4.3.3.7"/>
    </reaction>
</comment>
<sequence>MNFYRGTGVALVTPFNEKGEIDEISLRQLVREVIQGGVDYLVALGTTSEAATLTEAERLQVLTIILEENQGRLPVMVGIGGNNTAEVLKNIRNFPFVKECCAVLSVTPYYNKPSQEGLYRHFKTLSESSPLPVFLYNVPGRTGVNMSAQTVVRLAQDCPGIVGVKEASGNFEQATEILKYKRKDFAVVSGDDGLILPLMSIGMSGVISVAANVCPAEFSTLVRLANEGNFGAAVEIHLRLSDLCKALFIEGNPTGIKAALQVKGTIRSNCLRLPLVEASEGLCRHLKALLQELKSV</sequence>
<dbReference type="PATRIC" id="fig|742817.3.peg.2097"/>
<dbReference type="CDD" id="cd00950">
    <property type="entry name" value="DHDPS"/>
    <property type="match status" value="1"/>
</dbReference>
<keyword evidence="6 12" id="KW-0028">Amino-acid biosynthesis</keyword>
<dbReference type="PRINTS" id="PR00146">
    <property type="entry name" value="DHPICSNTHASE"/>
</dbReference>
<evidence type="ECO:0000256" key="7">
    <source>
        <dbReference type="ARBA" id="ARBA00022915"/>
    </source>
</evidence>
<protein>
    <recommendedName>
        <fullName evidence="4 12">4-hydroxy-tetrahydrodipicolinate synthase</fullName>
        <shortName evidence="12">HTPA synthase</shortName>
        <ecNumber evidence="4 12">4.3.3.7</ecNumber>
    </recommendedName>
</protein>
<dbReference type="PANTHER" id="PTHR12128:SF66">
    <property type="entry name" value="4-HYDROXY-2-OXOGLUTARATE ALDOLASE, MITOCHONDRIAL"/>
    <property type="match status" value="1"/>
</dbReference>
<proteinExistence type="inferred from homology"/>
<dbReference type="GO" id="GO:0019877">
    <property type="term" value="P:diaminopimelate biosynthetic process"/>
    <property type="evidence" value="ECO:0007669"/>
    <property type="project" value="UniProtKB-UniRule"/>
</dbReference>
<dbReference type="UniPathway" id="UPA00034">
    <property type="reaction ID" value="UER00017"/>
</dbReference>
<evidence type="ECO:0000256" key="16">
    <source>
        <dbReference type="PIRSR" id="PIRSR001365-3"/>
    </source>
</evidence>
<feature type="site" description="L-lysine inhibitor binding; via carbonyl oxygen" evidence="16">
    <location>
        <position position="51"/>
    </location>
</feature>
<dbReference type="GO" id="GO:0008840">
    <property type="term" value="F:4-hydroxy-tetrahydrodipicolinate synthase activity"/>
    <property type="evidence" value="ECO:0007669"/>
    <property type="project" value="UniProtKB-UniRule"/>
</dbReference>
<dbReference type="Gene3D" id="3.20.20.70">
    <property type="entry name" value="Aldolase class I"/>
    <property type="match status" value="1"/>
</dbReference>
<comment type="pathway">
    <text evidence="2 12">Amino-acid biosynthesis; L-lysine biosynthesis via DAP pathway; (S)-tetrahydrodipicolinate from L-aspartate: step 3/4.</text>
</comment>
<dbReference type="Pfam" id="PF00701">
    <property type="entry name" value="DHDPS"/>
    <property type="match status" value="1"/>
</dbReference>
<keyword evidence="7 12" id="KW-0220">Diaminopimelate biosynthesis</keyword>
<evidence type="ECO:0000256" key="12">
    <source>
        <dbReference type="HAMAP-Rule" id="MF_00418"/>
    </source>
</evidence>
<comment type="similarity">
    <text evidence="3 12 13">Belongs to the DapA family.</text>
</comment>
<evidence type="ECO:0000256" key="8">
    <source>
        <dbReference type="ARBA" id="ARBA00023154"/>
    </source>
</evidence>
<dbReference type="InterPro" id="IPR020625">
    <property type="entry name" value="Schiff_base-form_aldolases_AS"/>
</dbReference>